<evidence type="ECO:0000256" key="2">
    <source>
        <dbReference type="ARBA" id="ARBA00023163"/>
    </source>
</evidence>
<feature type="compositionally biased region" description="Basic residues" evidence="4">
    <location>
        <begin position="1208"/>
        <end position="1217"/>
    </location>
</feature>
<dbReference type="GO" id="GO:0003677">
    <property type="term" value="F:DNA binding"/>
    <property type="evidence" value="ECO:0007669"/>
    <property type="project" value="InterPro"/>
</dbReference>
<sequence length="2336" mass="262537">METKHVNHESPALPNISVNSNLTNDLVLTPSMASTRALLEDVCNDFENINVIAPKDNKFVYIKKWNLPGEYSQFTTEACNLMENIGIKKDHENEVLTSNTTTHQNDTVKKSLFNDNSISSTTTASKESQNQNFTGIVKTVDGSSLTTSVILPPAELQNQNCDGITNSVENARTEMVPLQDSSNKSVVPDTLAKDENMSSSLAELADAEIVRTGENAVSIIISNPRFIQVVTSANNSDIPSNISDLALNSNSIISEKESLTEVIVESTPVSEYSVQETNINKNNQDAANTIIYAHNLEEDISQRVNLPKYTSTPNTFVSKERNKMYVRSRAELGKLTKTRRITAKMKVEWAKELQKKGVLACPMSGCFQKYRSMATFQTHYKHCCFGMEKDLKHCPYCASVIFSSHNAVLHHMEVEHPERVEEYKANFPQPQDVPKNVSISDSNSSRFFENSQKSVTMYRKQSYLSKKNQLSPKRRLLKHKIKTMNESILENSKFKECGRFDEIVSKISSVSETETSSVDENKFSKERKKKKLILTGNVVAAEKYFEDEREVEISPNTELPPGEKINTKSKLVLNMDRYKRYSQYLTVTRDWASHRRTYSKPKSSDNTLDSSHSTIVQNDPNEMDIHQLINCLDSSNISLNKNDTFCLPDDKDLSTEVLNFDPLESEINILNKSKRNSLKSNEMDSGKNNEIETNSETTQTSVVQERIPCYMNQKNTLPSVKTPTIRRQKTRIIPIIYGKVPVSLLNKSDEKSPPAIDFDSLIKNSVSANKVNSIPLKKTSPNILEKTKYNKEDGVKHPSNVESIIIPPKRKRGRPPRLAEKPKICESEAEKQPNLKNKISQSSNKLVANIKRGRNVYKNEKATHISKYRRRVKKSKGAVKKLSSKIHFNLSHGARLRLSAQYSLKKAIMCGVKRNIKQNTVIRRRRRRRNKSHISFKGCFKNNKESKQVEDKLPVNIYDTNCDVFLLQIENRNENQLNQSENQVNQSENQVNQSENQVDQSEEQVNQSKEQVNQNQEQVKSDEQVNQNENKNLANLIQHNVEEQKHKFASKSSIAEESLVTSSQKITASTVQEMTSSPLQCCESVIQTQDISMSDPPESISSRVEQPNNISKSYPKTSDIESLNASKYEDKSLSETSSPVVVKRSRGRPRKSNTPVSGQTNPLAPTSTESSANLSVRKSERVRKRKFIDFEGEMEINTTKPSPEKTIKTGKRGRPRKYPKLEENIPVKQSEPDPLHSVIKSEEINASPGPTYSRRGRPRKNLSLKHLDNDSKTVELHNITKNLQELKKLEESPEKDITISSHLQAQEKKKGLILPLKKRKQIGELEDSCENGNGETLMKQTLKRKITCDDGSHNKKASSVSGITLQGTISSKKKESLNFVSDVENLCDYHEDIYPALKPDLDNFQILPSQYKKCLQASIHVKIDNSLKWTKLKCFDSISLDESNIATFFTGGPIQSSAFCPTPKHMLVNQYIAVASSNLLYNSHLLYDGHSYMNTKNVRGFIQFWNLGCLHNSTKLNQLPVMELALFHTYGIITQMKWCPKGCYDDPSKKYSLPRLGLLALSSSDSYVRIYSVPQPNFLPEADTVKKPIYYSNPSVILTPLFGEPCSVTGKSIATCIEWHKNGEQIAAGFGNGTICIWMLKPSANIMTSYVDKCLTLQPYMIFQAGGTPVTSVSFAPLKECRWLVSSSLDKTLKFFDLHDPCMPFCSLKRGFARNCEWAKKFCGAYVSLQDGVNCKGTCLAKECGTEEIASQNISNSINCLTFSAISEVINAQAIVDMIGTVTVNLMRNSYEQLKLPCYKNFIIFKTEVMALTENKEIIDTEVSNVMNSIEDVIDVMEKLTELKIDIFKNISLPESALLLSTESTKQVDNHKQDVADVMKDLLNCVSVHNFNTKSMLSLEKLCREQKIDEKGISLSCVPSDNSFQNYLSAEKKIFKEIKTLLNSVLCCVNNSGPTISTSKNPVKSAYDADLNSSVKENSSNKHSVESKQHLVESDTSFSDVLHHSEKPNFSKDSMLSECSYESASCDSSQSYLSASLIPHKSSESLIPHCEEETFILPVSSSMIVNKASSVSELNSVTLSKTYLNQSHYEKSVSNVESTLIANEKLSSDKTLNYSPNSQNEFFIENCISNDENNLKPVNPPKKLKTSDVNLNVSKTDSEFQESLNSSSKESSIVVKPVPTLESECPKESKKSQFSCQTTLLPRSCRPFIQVYNSTNETKKLENLNSQNKNTEHVHENMDKSDNNDIEDILIESPSYATLAKTYGLIFKDNSPEILSSEEKHDSLPIENTTLSALNTVSWNPNHGCHLWMCTAGNSGVARLICVSELSMQENTSLSN</sequence>
<proteinExistence type="predicted"/>
<feature type="compositionally biased region" description="Polar residues" evidence="4">
    <location>
        <begin position="691"/>
        <end position="700"/>
    </location>
</feature>
<dbReference type="InterPro" id="IPR036322">
    <property type="entry name" value="WD40_repeat_dom_sf"/>
</dbReference>
<feature type="region of interest" description="Disordered" evidence="4">
    <location>
        <begin position="1197"/>
        <end position="1217"/>
    </location>
</feature>
<keyword evidence="3" id="KW-0539">Nucleus</keyword>
<dbReference type="SMART" id="SM00320">
    <property type="entry name" value="WD40"/>
    <property type="match status" value="4"/>
</dbReference>
<protein>
    <recommendedName>
        <fullName evidence="7">General transcription factor 3C polypeptide 2</fullName>
    </recommendedName>
</protein>
<feature type="region of interest" description="Disordered" evidence="4">
    <location>
        <begin position="1972"/>
        <end position="1992"/>
    </location>
</feature>
<keyword evidence="6" id="KW-1185">Reference proteome</keyword>
<dbReference type="GO" id="GO:0005634">
    <property type="term" value="C:nucleus"/>
    <property type="evidence" value="ECO:0007669"/>
    <property type="project" value="UniProtKB-SubCell"/>
</dbReference>
<feature type="region of interest" description="Disordered" evidence="4">
    <location>
        <begin position="678"/>
        <end position="700"/>
    </location>
</feature>
<dbReference type="Gene3D" id="2.130.10.10">
    <property type="entry name" value="YVTN repeat-like/Quinoprotein amine dehydrogenase"/>
    <property type="match status" value="1"/>
</dbReference>
<evidence type="ECO:0008006" key="7">
    <source>
        <dbReference type="Google" id="ProtNLM"/>
    </source>
</evidence>
<gene>
    <name evidence="5" type="ORF">CDAR_271711</name>
</gene>
<feature type="compositionally biased region" description="Polar residues" evidence="4">
    <location>
        <begin position="1099"/>
        <end position="1125"/>
    </location>
</feature>
<feature type="region of interest" description="Disordered" evidence="4">
    <location>
        <begin position="1090"/>
        <end position="1180"/>
    </location>
</feature>
<feature type="region of interest" description="Disordered" evidence="4">
    <location>
        <begin position="979"/>
        <end position="1024"/>
    </location>
</feature>
<evidence type="ECO:0000313" key="5">
    <source>
        <dbReference type="EMBL" id="GIY39729.1"/>
    </source>
</evidence>
<organism evidence="5 6">
    <name type="scientific">Caerostris darwini</name>
    <dbReference type="NCBI Taxonomy" id="1538125"/>
    <lineage>
        <taxon>Eukaryota</taxon>
        <taxon>Metazoa</taxon>
        <taxon>Ecdysozoa</taxon>
        <taxon>Arthropoda</taxon>
        <taxon>Chelicerata</taxon>
        <taxon>Arachnida</taxon>
        <taxon>Araneae</taxon>
        <taxon>Araneomorphae</taxon>
        <taxon>Entelegynae</taxon>
        <taxon>Araneoidea</taxon>
        <taxon>Araneidae</taxon>
        <taxon>Caerostris</taxon>
    </lineage>
</organism>
<dbReference type="Proteomes" id="UP001054837">
    <property type="component" value="Unassembled WGS sequence"/>
</dbReference>
<dbReference type="InterPro" id="IPR015943">
    <property type="entry name" value="WD40/YVTN_repeat-like_dom_sf"/>
</dbReference>
<comment type="caution">
    <text evidence="5">The sequence shown here is derived from an EMBL/GenBank/DDBJ whole genome shotgun (WGS) entry which is preliminary data.</text>
</comment>
<name>A0AAV4T3E8_9ARAC</name>
<dbReference type="EMBL" id="BPLQ01008836">
    <property type="protein sequence ID" value="GIY39729.1"/>
    <property type="molecule type" value="Genomic_DNA"/>
</dbReference>
<evidence type="ECO:0000313" key="6">
    <source>
        <dbReference type="Proteomes" id="UP001054837"/>
    </source>
</evidence>
<feature type="compositionally biased region" description="Low complexity" evidence="4">
    <location>
        <begin position="979"/>
        <end position="999"/>
    </location>
</feature>
<accession>A0AAV4T3E8</accession>
<evidence type="ECO:0000256" key="4">
    <source>
        <dbReference type="SAM" id="MobiDB-lite"/>
    </source>
</evidence>
<dbReference type="SMART" id="SM00384">
    <property type="entry name" value="AT_hook"/>
    <property type="match status" value="4"/>
</dbReference>
<evidence type="ECO:0000256" key="3">
    <source>
        <dbReference type="ARBA" id="ARBA00023242"/>
    </source>
</evidence>
<evidence type="ECO:0000256" key="1">
    <source>
        <dbReference type="ARBA" id="ARBA00004123"/>
    </source>
</evidence>
<dbReference type="InterPro" id="IPR052416">
    <property type="entry name" value="GTF3C_component"/>
</dbReference>
<dbReference type="InterPro" id="IPR017956">
    <property type="entry name" value="AT_hook_DNA-bd_motif"/>
</dbReference>
<dbReference type="SUPFAM" id="SSF50978">
    <property type="entry name" value="WD40 repeat-like"/>
    <property type="match status" value="1"/>
</dbReference>
<feature type="compositionally biased region" description="Polar residues" evidence="4">
    <location>
        <begin position="1003"/>
        <end position="1024"/>
    </location>
</feature>
<feature type="compositionally biased region" description="Polar residues" evidence="4">
    <location>
        <begin position="1152"/>
        <end position="1174"/>
    </location>
</feature>
<keyword evidence="2" id="KW-0804">Transcription</keyword>
<comment type="subcellular location">
    <subcellularLocation>
        <location evidence="1">Nucleus</location>
    </subcellularLocation>
</comment>
<dbReference type="PANTHER" id="PTHR15052">
    <property type="entry name" value="RNA POLYMERASE III TRANSCRIPTION INITIATION FACTOR COMPLEX SUBUNIT"/>
    <property type="match status" value="1"/>
</dbReference>
<feature type="compositionally biased region" description="Basic and acidic residues" evidence="4">
    <location>
        <begin position="1979"/>
        <end position="1992"/>
    </location>
</feature>
<dbReference type="GO" id="GO:0006383">
    <property type="term" value="P:transcription by RNA polymerase III"/>
    <property type="evidence" value="ECO:0007669"/>
    <property type="project" value="TreeGrafter"/>
</dbReference>
<feature type="compositionally biased region" description="Basic and acidic residues" evidence="4">
    <location>
        <begin position="681"/>
        <end position="690"/>
    </location>
</feature>
<dbReference type="GO" id="GO:0000127">
    <property type="term" value="C:transcription factor TFIIIC complex"/>
    <property type="evidence" value="ECO:0007669"/>
    <property type="project" value="TreeGrafter"/>
</dbReference>
<dbReference type="InterPro" id="IPR001680">
    <property type="entry name" value="WD40_rpt"/>
</dbReference>
<reference evidence="5 6" key="1">
    <citation type="submission" date="2021-06" db="EMBL/GenBank/DDBJ databases">
        <title>Caerostris darwini draft genome.</title>
        <authorList>
            <person name="Kono N."/>
            <person name="Arakawa K."/>
        </authorList>
    </citation>
    <scope>NUCLEOTIDE SEQUENCE [LARGE SCALE GENOMIC DNA]</scope>
</reference>
<dbReference type="PANTHER" id="PTHR15052:SF2">
    <property type="entry name" value="GENERAL TRANSCRIPTION FACTOR 3C POLYPEPTIDE 2"/>
    <property type="match status" value="1"/>
</dbReference>
<dbReference type="Pfam" id="PF00400">
    <property type="entry name" value="WD40"/>
    <property type="match status" value="2"/>
</dbReference>